<dbReference type="RefSeq" id="WP_066742825.1">
    <property type="nucleotide sequence ID" value="NZ_CALCLR010000059.1"/>
</dbReference>
<dbReference type="Proteomes" id="UP000093044">
    <property type="component" value="Chromosome"/>
</dbReference>
<dbReference type="CDD" id="cd03230">
    <property type="entry name" value="ABC_DR_subfamily_A"/>
    <property type="match status" value="1"/>
</dbReference>
<dbReference type="SMART" id="SM00382">
    <property type="entry name" value="AAA"/>
    <property type="match status" value="1"/>
</dbReference>
<dbReference type="GO" id="GO:0005524">
    <property type="term" value="F:ATP binding"/>
    <property type="evidence" value="ECO:0007669"/>
    <property type="project" value="UniProtKB-KW"/>
</dbReference>
<dbReference type="InterPro" id="IPR027417">
    <property type="entry name" value="P-loop_NTPase"/>
</dbReference>
<proteinExistence type="predicted"/>
<dbReference type="GeneID" id="83056774"/>
<dbReference type="InterPro" id="IPR003439">
    <property type="entry name" value="ABC_transporter-like_ATP-bd"/>
</dbReference>
<protein>
    <submittedName>
        <fullName evidence="4">Multidrug ABC transporter ATP-binding protein</fullName>
    </submittedName>
</protein>
<evidence type="ECO:0000256" key="2">
    <source>
        <dbReference type="ARBA" id="ARBA00022840"/>
    </source>
</evidence>
<name>A0A1B2I298_9BACT</name>
<evidence type="ECO:0000259" key="3">
    <source>
        <dbReference type="PROSITE" id="PS50893"/>
    </source>
</evidence>
<dbReference type="PROSITE" id="PS50893">
    <property type="entry name" value="ABC_TRANSPORTER_2"/>
    <property type="match status" value="1"/>
</dbReference>
<dbReference type="PANTHER" id="PTHR43038:SF3">
    <property type="entry name" value="ABC TRANSPORTER G FAMILY MEMBER 20 ISOFORM X1"/>
    <property type="match status" value="1"/>
</dbReference>
<dbReference type="GO" id="GO:0016887">
    <property type="term" value="F:ATP hydrolysis activity"/>
    <property type="evidence" value="ECO:0007669"/>
    <property type="project" value="InterPro"/>
</dbReference>
<evidence type="ECO:0000313" key="5">
    <source>
        <dbReference type="Proteomes" id="UP000093044"/>
    </source>
</evidence>
<dbReference type="Pfam" id="PF00005">
    <property type="entry name" value="ABC_tran"/>
    <property type="match status" value="1"/>
</dbReference>
<dbReference type="KEGG" id="cpor:BED41_02765"/>
<keyword evidence="1" id="KW-0547">Nucleotide-binding</keyword>
<feature type="domain" description="ABC transporter" evidence="3">
    <location>
        <begin position="10"/>
        <end position="236"/>
    </location>
</feature>
<evidence type="ECO:0000313" key="4">
    <source>
        <dbReference type="EMBL" id="ANZ44105.1"/>
    </source>
</evidence>
<dbReference type="SUPFAM" id="SSF52540">
    <property type="entry name" value="P-loop containing nucleoside triphosphate hydrolases"/>
    <property type="match status" value="1"/>
</dbReference>
<keyword evidence="5" id="KW-1185">Reference proteome</keyword>
<dbReference type="STRING" id="1197717.BED41_02765"/>
<dbReference type="OrthoDB" id="9804819at2"/>
<reference evidence="4" key="1">
    <citation type="submission" date="2016-08" db="EMBL/GenBank/DDBJ databases">
        <title>Complete genome of Cloacibacillus porcorum.</title>
        <authorList>
            <person name="Looft T."/>
            <person name="Bayles D.O."/>
            <person name="Alt D.P."/>
        </authorList>
    </citation>
    <scope>NUCLEOTIDE SEQUENCE [LARGE SCALE GENOMIC DNA]</scope>
    <source>
        <strain evidence="4">CL-84</strain>
    </source>
</reference>
<dbReference type="EMBL" id="CP016757">
    <property type="protein sequence ID" value="ANZ44105.1"/>
    <property type="molecule type" value="Genomic_DNA"/>
</dbReference>
<organism evidence="4 5">
    <name type="scientific">Cloacibacillus porcorum</name>
    <dbReference type="NCBI Taxonomy" id="1197717"/>
    <lineage>
        <taxon>Bacteria</taxon>
        <taxon>Thermotogati</taxon>
        <taxon>Synergistota</taxon>
        <taxon>Synergistia</taxon>
        <taxon>Synergistales</taxon>
        <taxon>Synergistaceae</taxon>
        <taxon>Cloacibacillus</taxon>
    </lineage>
</organism>
<dbReference type="AlphaFoldDB" id="A0A1B2I298"/>
<evidence type="ECO:0000256" key="1">
    <source>
        <dbReference type="ARBA" id="ARBA00022741"/>
    </source>
</evidence>
<accession>A0A1B2I298</accession>
<dbReference type="InterPro" id="IPR003593">
    <property type="entry name" value="AAA+_ATPase"/>
</dbReference>
<keyword evidence="2 4" id="KW-0067">ATP-binding</keyword>
<dbReference type="InterPro" id="IPR017871">
    <property type="entry name" value="ABC_transporter-like_CS"/>
</dbReference>
<gene>
    <name evidence="4" type="ORF">BED41_02765</name>
</gene>
<dbReference type="PANTHER" id="PTHR43038">
    <property type="entry name" value="ATP-BINDING CASSETTE, SUB-FAMILY H, MEMBER 1"/>
    <property type="match status" value="1"/>
</dbReference>
<dbReference type="PROSITE" id="PS00211">
    <property type="entry name" value="ABC_TRANSPORTER_1"/>
    <property type="match status" value="1"/>
</dbReference>
<sequence>MMEAAPERILSYRSVTKDFGALRALDGVDLEIKRGEIFGFIGPDGAGKTTMMRIAMGIINPDGGECSLLGSTDRRKARVMAGYVPQLFSLYLNMSVMENISLFGSLYGKPAGEVEQRAEYILSRVGLWGFRDRFAGNLSGGMKQKLALAIGLLNTPEILLLDEPTTGVDPVARREFWALLYQFNHEGLTIVVSTPYMDEAELCTRKLFLNNGKILDIGTTGELLSRYPYKLLSLGSGGREIRGWLEGRPHIVDANMFGSKYHIVTDDAESARSCIETVFKEHGSPLPEIRGIEPGLEDLFVAFAGKEN</sequence>
<dbReference type="Gene3D" id="3.40.50.300">
    <property type="entry name" value="P-loop containing nucleotide triphosphate hydrolases"/>
    <property type="match status" value="1"/>
</dbReference>